<dbReference type="CDD" id="cd00075">
    <property type="entry name" value="HATPase"/>
    <property type="match status" value="1"/>
</dbReference>
<keyword evidence="6" id="KW-1185">Reference proteome</keyword>
<dbReference type="SMART" id="SM00448">
    <property type="entry name" value="REC"/>
    <property type="match status" value="1"/>
</dbReference>
<dbReference type="Pfam" id="PF00072">
    <property type="entry name" value="Response_reg"/>
    <property type="match status" value="1"/>
</dbReference>
<dbReference type="PROSITE" id="PS50110">
    <property type="entry name" value="RESPONSE_REGULATORY"/>
    <property type="match status" value="1"/>
</dbReference>
<dbReference type="PANTHER" id="PTHR43547:SF10">
    <property type="entry name" value="SENSOR HISTIDINE KINASE DCUS"/>
    <property type="match status" value="1"/>
</dbReference>
<dbReference type="SUPFAM" id="SSF52172">
    <property type="entry name" value="CheY-like"/>
    <property type="match status" value="1"/>
</dbReference>
<proteinExistence type="predicted"/>
<dbReference type="Gene3D" id="3.30.565.10">
    <property type="entry name" value="Histidine kinase-like ATPase, C-terminal domain"/>
    <property type="match status" value="1"/>
</dbReference>
<feature type="domain" description="Response regulatory" evidence="4">
    <location>
        <begin position="15"/>
        <end position="136"/>
    </location>
</feature>
<evidence type="ECO:0000313" key="6">
    <source>
        <dbReference type="Proteomes" id="UP000315385"/>
    </source>
</evidence>
<dbReference type="Proteomes" id="UP000315385">
    <property type="component" value="Unassembled WGS sequence"/>
</dbReference>
<dbReference type="PANTHER" id="PTHR43547">
    <property type="entry name" value="TWO-COMPONENT HISTIDINE KINASE"/>
    <property type="match status" value="1"/>
</dbReference>
<dbReference type="InterPro" id="IPR005467">
    <property type="entry name" value="His_kinase_dom"/>
</dbReference>
<dbReference type="InterPro" id="IPR003594">
    <property type="entry name" value="HATPase_dom"/>
</dbReference>
<comment type="caution">
    <text evidence="5">The sequence shown here is derived from an EMBL/GenBank/DDBJ whole genome shotgun (WGS) entry which is preliminary data.</text>
</comment>
<dbReference type="InterPro" id="IPR011006">
    <property type="entry name" value="CheY-like_superfamily"/>
</dbReference>
<dbReference type="GO" id="GO:0000155">
    <property type="term" value="F:phosphorelay sensor kinase activity"/>
    <property type="evidence" value="ECO:0007669"/>
    <property type="project" value="TreeGrafter"/>
</dbReference>
<feature type="domain" description="Histidine kinase" evidence="3">
    <location>
        <begin position="159"/>
        <end position="366"/>
    </location>
</feature>
<dbReference type="AlphaFoldDB" id="A0A544QM01"/>
<gene>
    <name evidence="5" type="ORF">EWF95_11555</name>
</gene>
<sequence length="375" mass="41388">MTSSQLTTEGLAEVTVLVVEDSDDDALFLRKNLEQGIEYAFVNDIEIERESSLSAAIDACNQRTFDAVFLDLGLPDSNGIETLRRFSDAEFDVPIIVQTGLRDRETALEAIRQGAQEYLVKGESGPETIVKSMRHAIERSKNERQLRRHRDQMEFFNSILRHDMLNGMQIIRGNVYGLADELDGEPGEKAETILEWSDNIVDLTEKIRDILDTLTSEDTTELQRFVVDDVMADLVAEIEGIREGVTVTVDCDDDAAVQANELFVDVLRNLLINAVKHTEPEPVDIEVTAERDGDTVEIVVADDGPGVDDARKERIFERGETSGSAGGSGFGLYFVDSIVETYGGSVTVEDNEPQGAQFILTLPNARAESVLPAGD</sequence>
<evidence type="ECO:0000259" key="3">
    <source>
        <dbReference type="PROSITE" id="PS50109"/>
    </source>
</evidence>
<dbReference type="OrthoDB" id="3369at2157"/>
<dbReference type="SMART" id="SM00387">
    <property type="entry name" value="HATPase_c"/>
    <property type="match status" value="1"/>
</dbReference>
<dbReference type="InterPro" id="IPR001789">
    <property type="entry name" value="Sig_transdc_resp-reg_receiver"/>
</dbReference>
<evidence type="ECO:0000259" key="4">
    <source>
        <dbReference type="PROSITE" id="PS50110"/>
    </source>
</evidence>
<keyword evidence="1 2" id="KW-0597">Phosphoprotein</keyword>
<protein>
    <submittedName>
        <fullName evidence="5">Response regulator</fullName>
    </submittedName>
</protein>
<accession>A0A544QM01</accession>
<dbReference type="EMBL" id="SESI01000003">
    <property type="protein sequence ID" value="TQQ79637.1"/>
    <property type="molecule type" value="Genomic_DNA"/>
</dbReference>
<dbReference type="CDD" id="cd00156">
    <property type="entry name" value="REC"/>
    <property type="match status" value="1"/>
</dbReference>
<evidence type="ECO:0000313" key="5">
    <source>
        <dbReference type="EMBL" id="TQQ79637.1"/>
    </source>
</evidence>
<dbReference type="PRINTS" id="PR00344">
    <property type="entry name" value="BCTRLSENSOR"/>
</dbReference>
<feature type="modified residue" description="4-aspartylphosphate" evidence="2">
    <location>
        <position position="71"/>
    </location>
</feature>
<organism evidence="5 6">
    <name type="scientific">Halonotius roseus</name>
    <dbReference type="NCBI Taxonomy" id="2511997"/>
    <lineage>
        <taxon>Archaea</taxon>
        <taxon>Methanobacteriati</taxon>
        <taxon>Methanobacteriota</taxon>
        <taxon>Stenosarchaea group</taxon>
        <taxon>Halobacteria</taxon>
        <taxon>Halobacteriales</taxon>
        <taxon>Haloferacaceae</taxon>
        <taxon>Halonotius</taxon>
    </lineage>
</organism>
<evidence type="ECO:0000256" key="1">
    <source>
        <dbReference type="ARBA" id="ARBA00022553"/>
    </source>
</evidence>
<dbReference type="InterPro" id="IPR004358">
    <property type="entry name" value="Sig_transdc_His_kin-like_C"/>
</dbReference>
<dbReference type="RefSeq" id="WP_142444225.1">
    <property type="nucleotide sequence ID" value="NZ_SESI01000003.1"/>
</dbReference>
<reference evidence="5 6" key="1">
    <citation type="submission" date="2019-02" db="EMBL/GenBank/DDBJ databases">
        <title>Halonotius sp. a new haloqrchaeon isolated from saline water.</title>
        <authorList>
            <person name="Duran-Viseras A."/>
            <person name="Sanchez-Porro C."/>
            <person name="Ventosa A."/>
        </authorList>
    </citation>
    <scope>NUCLEOTIDE SEQUENCE [LARGE SCALE GENOMIC DNA]</scope>
    <source>
        <strain evidence="5 6">F9-27</strain>
    </source>
</reference>
<dbReference type="Gene3D" id="3.40.50.2300">
    <property type="match status" value="1"/>
</dbReference>
<dbReference type="InterPro" id="IPR036890">
    <property type="entry name" value="HATPase_C_sf"/>
</dbReference>
<dbReference type="Pfam" id="PF02518">
    <property type="entry name" value="HATPase_c"/>
    <property type="match status" value="1"/>
</dbReference>
<dbReference type="PROSITE" id="PS50109">
    <property type="entry name" value="HIS_KIN"/>
    <property type="match status" value="1"/>
</dbReference>
<name>A0A544QM01_9EURY</name>
<dbReference type="SUPFAM" id="SSF55874">
    <property type="entry name" value="ATPase domain of HSP90 chaperone/DNA topoisomerase II/histidine kinase"/>
    <property type="match status" value="1"/>
</dbReference>
<evidence type="ECO:0000256" key="2">
    <source>
        <dbReference type="PROSITE-ProRule" id="PRU00169"/>
    </source>
</evidence>